<dbReference type="InterPro" id="IPR058624">
    <property type="entry name" value="MdtA-like_HH"/>
</dbReference>
<reference evidence="11" key="2">
    <citation type="journal article" date="2008" name="J. Bacteriol.">
        <title>Elucidation of the 4-hydroxyacetophenone catabolic pathway in Pseudomonas fluorescens ACB.</title>
        <authorList>
            <person name="Moonen M.J."/>
            <person name="Kamerbeek N.M."/>
            <person name="Westphal A.H."/>
            <person name="Boeren S.A."/>
            <person name="Janssen D.B."/>
            <person name="Fraaije M.W."/>
            <person name="van Berkel W.J."/>
        </authorList>
    </citation>
    <scope>NUCLEOTIDE SEQUENCE</scope>
    <source>
        <strain evidence="11">ACB</strain>
    </source>
</reference>
<sequence>MKRAANMAMTLVLIGAIVICLFYIWDRYMYTPWTRDGRVRADVVNIAPDVSGWVDQLHAENSREVKEGDVLFTVDRSRYQVAVDLAQAQSDTAKVAWDRASNVYKRRTQMSVEAVSREELDTSRLDMMEKKASFTQSTAVLNSAKIDLARTVYTSPASGKIINLELEKGDYVNRGVNRLALVKDGSYYVTGYFEETKIPSIRIGDKVEIWLMAGTVKLDGHVSSIDSGISNSNAEPGTQMLPNVEATFAWVRLAQRIPVNIKIDHVPDGIHLSSGMSATVKVVVQKATRVISARLYTRWMKSQGDVVAPSI</sequence>
<keyword evidence="4 7" id="KW-1133">Transmembrane helix</keyword>
<dbReference type="Gene3D" id="2.40.50.100">
    <property type="match status" value="1"/>
</dbReference>
<dbReference type="Pfam" id="PF25876">
    <property type="entry name" value="HH_MFP_RND"/>
    <property type="match status" value="1"/>
</dbReference>
<dbReference type="Pfam" id="PF25963">
    <property type="entry name" value="Beta-barrel_AAEA"/>
    <property type="match status" value="1"/>
</dbReference>
<evidence type="ECO:0000256" key="3">
    <source>
        <dbReference type="ARBA" id="ARBA00022692"/>
    </source>
</evidence>
<keyword evidence="3 7" id="KW-0812">Transmembrane</keyword>
<evidence type="ECO:0000256" key="4">
    <source>
        <dbReference type="ARBA" id="ARBA00022989"/>
    </source>
</evidence>
<dbReference type="SUPFAM" id="SSF111369">
    <property type="entry name" value="HlyD-like secretion proteins"/>
    <property type="match status" value="1"/>
</dbReference>
<dbReference type="InterPro" id="IPR006143">
    <property type="entry name" value="RND_pump_MFP"/>
</dbReference>
<evidence type="ECO:0000259" key="10">
    <source>
        <dbReference type="Pfam" id="PF25963"/>
    </source>
</evidence>
<evidence type="ECO:0000259" key="8">
    <source>
        <dbReference type="Pfam" id="PF25876"/>
    </source>
</evidence>
<evidence type="ECO:0000256" key="2">
    <source>
        <dbReference type="ARBA" id="ARBA00009477"/>
    </source>
</evidence>
<dbReference type="EMBL" id="AF355751">
    <property type="protein sequence ID" value="ACA50469.1"/>
    <property type="molecule type" value="Genomic_DNA"/>
</dbReference>
<comment type="similarity">
    <text evidence="2">Belongs to the membrane fusion protein (MFP) (TC 8.A.1) family.</text>
</comment>
<dbReference type="GO" id="GO:0016020">
    <property type="term" value="C:membrane"/>
    <property type="evidence" value="ECO:0007669"/>
    <property type="project" value="InterPro"/>
</dbReference>
<evidence type="ECO:0000256" key="1">
    <source>
        <dbReference type="ARBA" id="ARBA00004167"/>
    </source>
</evidence>
<dbReference type="Pfam" id="PF25917">
    <property type="entry name" value="BSH_RND"/>
    <property type="match status" value="1"/>
</dbReference>
<dbReference type="InterPro" id="IPR058625">
    <property type="entry name" value="MdtA-like_BSH"/>
</dbReference>
<protein>
    <submittedName>
        <fullName evidence="11">EmrA family efflux protein</fullName>
    </submittedName>
</protein>
<dbReference type="Gene3D" id="2.40.30.170">
    <property type="match status" value="1"/>
</dbReference>
<comment type="subcellular location">
    <subcellularLocation>
        <location evidence="1">Membrane</location>
        <topology evidence="1">Single-pass membrane protein</topology>
    </subcellularLocation>
</comment>
<dbReference type="PANTHER" id="PTHR30367:SF1">
    <property type="entry name" value="MULTIDRUG RESISTANCE PROTEIN MDTN"/>
    <property type="match status" value="1"/>
</dbReference>
<feature type="domain" description="Multidrug resistance protein MdtA-like alpha-helical hairpin" evidence="8">
    <location>
        <begin position="85"/>
        <end position="150"/>
    </location>
</feature>
<evidence type="ECO:0000313" key="11">
    <source>
        <dbReference type="EMBL" id="ACA50469.1"/>
    </source>
</evidence>
<reference evidence="11" key="3">
    <citation type="submission" date="2008-04" db="EMBL/GenBank/DDBJ databases">
        <authorList>
            <person name="van Berkel W.J.H."/>
            <person name="Moonen M.J.H."/>
            <person name="Westphal A.H."/>
            <person name="Fraaije M.W."/>
            <person name="Kamerbeek N.M."/>
        </authorList>
    </citation>
    <scope>NUCLEOTIDE SEQUENCE</scope>
    <source>
        <strain evidence="11">ACB</strain>
    </source>
</reference>
<reference evidence="11" key="1">
    <citation type="journal article" date="2001" name="Eur. J. Biochem.">
        <title>4-hydroxyacetophenone monooxygenase from Pseudomonas fluorescens ACB. A novel flavoprotein catalyzing Baeyer-Villiger oxidation of aromatic compounds.</title>
        <authorList>
            <person name="Kamerbeek N.M."/>
            <person name="Moonen M.J."/>
            <person name="Van Der Ven J.G."/>
            <person name="Van Berkel W.J."/>
            <person name="Fraaije M.W."/>
            <person name="Janssen D.B."/>
        </authorList>
    </citation>
    <scope>NUCLEOTIDE SEQUENCE</scope>
    <source>
        <strain evidence="11">ACB</strain>
    </source>
</reference>
<feature type="domain" description="Multidrug resistance protein MdtA-like barrel-sandwich hybrid" evidence="9">
    <location>
        <begin position="43"/>
        <end position="179"/>
    </location>
</feature>
<name>B1GRM9_PSEFL</name>
<dbReference type="NCBIfam" id="TIGR01730">
    <property type="entry name" value="RND_mfp"/>
    <property type="match status" value="1"/>
</dbReference>
<feature type="transmembrane region" description="Helical" evidence="7">
    <location>
        <begin position="7"/>
        <end position="25"/>
    </location>
</feature>
<evidence type="ECO:0000256" key="7">
    <source>
        <dbReference type="SAM" id="Phobius"/>
    </source>
</evidence>
<proteinExistence type="inferred from homology"/>
<evidence type="ECO:0000256" key="5">
    <source>
        <dbReference type="ARBA" id="ARBA00023054"/>
    </source>
</evidence>
<keyword evidence="5" id="KW-0175">Coiled coil</keyword>
<dbReference type="InterPro" id="IPR058634">
    <property type="entry name" value="AaeA-lik-b-barrel"/>
</dbReference>
<organism evidence="11">
    <name type="scientific">Pseudomonas fluorescens</name>
    <dbReference type="NCBI Taxonomy" id="294"/>
    <lineage>
        <taxon>Bacteria</taxon>
        <taxon>Pseudomonadati</taxon>
        <taxon>Pseudomonadota</taxon>
        <taxon>Gammaproteobacteria</taxon>
        <taxon>Pseudomonadales</taxon>
        <taxon>Pseudomonadaceae</taxon>
        <taxon>Pseudomonas</taxon>
    </lineage>
</organism>
<accession>B1GRM9</accession>
<dbReference type="PANTHER" id="PTHR30367">
    <property type="entry name" value="P-HYDROXYBENZOIC ACID EFFLUX PUMP SUBUNIT AAEA-RELATED"/>
    <property type="match status" value="1"/>
</dbReference>
<keyword evidence="6 7" id="KW-0472">Membrane</keyword>
<evidence type="ECO:0000259" key="9">
    <source>
        <dbReference type="Pfam" id="PF25917"/>
    </source>
</evidence>
<evidence type="ECO:0000256" key="6">
    <source>
        <dbReference type="ARBA" id="ARBA00023136"/>
    </source>
</evidence>
<feature type="domain" description="p-hydroxybenzoic acid efflux pump subunit AaeA-like beta-barrel" evidence="10">
    <location>
        <begin position="186"/>
        <end position="282"/>
    </location>
</feature>
<dbReference type="InterPro" id="IPR050393">
    <property type="entry name" value="MFP_Efflux_Pump"/>
</dbReference>
<dbReference type="GO" id="GO:0022857">
    <property type="term" value="F:transmembrane transporter activity"/>
    <property type="evidence" value="ECO:0007669"/>
    <property type="project" value="InterPro"/>
</dbReference>
<dbReference type="AlphaFoldDB" id="B1GRM9"/>